<sequence length="1718" mass="188622">MVILPIFELIQILKTCSMKYAYPPFLLLRRLFQKTTLGTLYSGCRILIVFLLFSSLSFSLYAQKSITTIRLKTGDLTVRENMTVESINNEFRKGRMGEWSYSLLAFEKPTTNAQQLLLKEIGVELLTYLPDNVYQVRMKKLPLFSQLYNAGVRAFVQMPAEAKLGNELIVYLSDNKQEVSTLLNLQLVQGVKWTDVKSKLEGLGVQLTKSDFLNQGLAQVSISSTIIKAVSELPFVAYINLSFLKVQPLNGRERQMFGLTNLTGSQTSGRKLSGSGVFVGVGDDANPSHLDNDDNLINRNPVFISYNHGRLVTGSVIGKGLIVERYGGAAPKAVVIADFYDNILIKSGLYFADYKMTVTNNSYYNGLANCPGNSEYNELSLYADLQMRNNPFLQHIFACGNDGGKTCSPYPASFATIKSGYQVAKNVLDVGDYSIDSDTLNVSSSRGPVKDGRIKPEIVASGYNVVSTSSNNGYAGGYGTSHSAPFVTGVWALLTERYKQIHANSLPKSALLKAIICNTGDDRGNPGPDYNWGFGLINPRKAVEAIEQVRYYSNSITTGTLQSQIIAVPPGTTQVKVMLYWHDKEASPLAPKALVNDLDLTVTDGVTTYQPWILNPSPGTVNNNAVRGIDNINNIEQVTFSNPGSNITIQVNGSTIPTGPQEYFVTYEFLRNEIKLEYPVGGEKIGPATSEVIRWNASDNSNNSFTIEVSLDEGVSWSVINNNVSASTNRYVWIVPNTPTNKGKIRVTRNGTGTTVTMSGTFTILSSPVITVAAPCEGYVNLSWATVTGATDYEVLQVQNGSFLSLGTTTSTSYRVNGLNKTQAYWFTVRARINDSIGIRATARTITPTGSTPCTAAEFDKDLKIDSLLSPLNGRLFTSNALTAAHPVTVRIKNLDDAATSGSYTLTYQINGGAVISEISSAAIAAGGTANYTFTTPANFVVPGTYSVKVTVKQTGDAQTANDEFTYTVRHVANAPVLLPFIETFEAADTSEYKTSFFALNSLPAFDFTTGNNGRLRTFVNSGVAVNGGKAITLDAITYNGTLANNQLSATVNLSNYTAAQGLRFDFNFKNHGQLKQPGTAVWMRGSDVQPWVKIYDLSANQGKPGDTKRISININELGQTLSSSFQIRFDQQSTTSANNATYDLDATDMDDGFTFDDLRIVQTNNDVLLTQLIAPDTFLCNAGATAVTIKVKNTTASVFNNVPVYYRINNGTAVAGSISSLPANSEINYTFTTTADLSVLKAHKIDAWVQLPGDDYPVNDSITNQYVYSSAVVNTFPYLERFNNSNGNWFTDTLSYSSWRWGKPDKSLMNRSASEGKGWYNTLNGGYKQNEIAYLYSPCFNLSGLTQPVLSFSHISQQEDNCNCDYHSLEYSIDNGNNWQRLTAVNGTNWFDSSNNQSWRKSIQRWHVSSTELPNAANIRFRFVLESDELTQYEGAGIDDIHIFDKVTVYTGADVINNNQTVTGNNWVHFNSGGNRIASINPLGQNLGSTDVSVYINTNPVRYMNNQYYLDRNLVISSANAPTDSVLVRLYFTEQEVVRLLSATSCTGCIKLTDAFLAAVTKYSGYASFENGLLNDGTDGTFQFIDSGKVDVVPFNNGYYAEFKVKSFSEFWINAVDMGLTQLVTDVPNVPETGVFIKNVFPDEAGNLMIDVGNKPQVRSITVRIVNSIGQEMKLLQTDYSDTRINISQLPQGIYFVEIRDTKGKEKYTKKITKGKL</sequence>
<dbReference type="InterPro" id="IPR008979">
    <property type="entry name" value="Galactose-bd-like_sf"/>
</dbReference>
<dbReference type="PROSITE" id="PS00138">
    <property type="entry name" value="SUBTILASE_SER"/>
    <property type="match status" value="1"/>
</dbReference>
<keyword evidence="4" id="KW-0720">Serine protease</keyword>
<dbReference type="Gene3D" id="2.60.40.10">
    <property type="entry name" value="Immunoglobulins"/>
    <property type="match status" value="2"/>
</dbReference>
<dbReference type="GO" id="GO:0006508">
    <property type="term" value="P:proteolysis"/>
    <property type="evidence" value="ECO:0007669"/>
    <property type="project" value="UniProtKB-KW"/>
</dbReference>
<dbReference type="Pfam" id="PF18962">
    <property type="entry name" value="Por_Secre_tail"/>
    <property type="match status" value="1"/>
</dbReference>
<protein>
    <submittedName>
        <fullName evidence="7">T9SS type A sorting domain-containing protein</fullName>
    </submittedName>
</protein>
<dbReference type="InterPro" id="IPR051048">
    <property type="entry name" value="Peptidase_S8/S53_subtilisin"/>
</dbReference>
<reference evidence="7 8" key="1">
    <citation type="submission" date="2019-01" db="EMBL/GenBank/DDBJ databases">
        <title>Lacibacter sp. strain TTM-7.</title>
        <authorList>
            <person name="Chen W.-M."/>
        </authorList>
    </citation>
    <scope>NUCLEOTIDE SEQUENCE [LARGE SCALE GENOMIC DNA]</scope>
    <source>
        <strain evidence="7 8">TTM-7</strain>
    </source>
</reference>
<dbReference type="Gene3D" id="3.40.50.200">
    <property type="entry name" value="Peptidase S8/S53 domain"/>
    <property type="match status" value="1"/>
</dbReference>
<evidence type="ECO:0000256" key="1">
    <source>
        <dbReference type="ARBA" id="ARBA00011073"/>
    </source>
</evidence>
<dbReference type="InterPro" id="IPR013783">
    <property type="entry name" value="Ig-like_fold"/>
</dbReference>
<dbReference type="InterPro" id="IPR013320">
    <property type="entry name" value="ConA-like_dom_sf"/>
</dbReference>
<evidence type="ECO:0000256" key="2">
    <source>
        <dbReference type="ARBA" id="ARBA00022670"/>
    </source>
</evidence>
<dbReference type="OrthoDB" id="9792152at2"/>
<comment type="similarity">
    <text evidence="1">Belongs to the peptidase S8 family.</text>
</comment>
<dbReference type="GO" id="GO:0005975">
    <property type="term" value="P:carbohydrate metabolic process"/>
    <property type="evidence" value="ECO:0007669"/>
    <property type="project" value="UniProtKB-ARBA"/>
</dbReference>
<dbReference type="PANTHER" id="PTHR43399">
    <property type="entry name" value="SUBTILISIN-RELATED"/>
    <property type="match status" value="1"/>
</dbReference>
<dbReference type="PANTHER" id="PTHR43399:SF4">
    <property type="entry name" value="CELL WALL-ASSOCIATED PROTEASE"/>
    <property type="match status" value="1"/>
</dbReference>
<dbReference type="GO" id="GO:0004553">
    <property type="term" value="F:hydrolase activity, hydrolyzing O-glycosyl compounds"/>
    <property type="evidence" value="ECO:0007669"/>
    <property type="project" value="UniProtKB-ARBA"/>
</dbReference>
<organism evidence="7 8">
    <name type="scientific">Lacibacter luteus</name>
    <dbReference type="NCBI Taxonomy" id="2508719"/>
    <lineage>
        <taxon>Bacteria</taxon>
        <taxon>Pseudomonadati</taxon>
        <taxon>Bacteroidota</taxon>
        <taxon>Chitinophagia</taxon>
        <taxon>Chitinophagales</taxon>
        <taxon>Chitinophagaceae</taxon>
        <taxon>Lacibacter</taxon>
    </lineage>
</organism>
<evidence type="ECO:0000256" key="4">
    <source>
        <dbReference type="ARBA" id="ARBA00022825"/>
    </source>
</evidence>
<name>A0A4Q1CIJ5_9BACT</name>
<evidence type="ECO:0000313" key="8">
    <source>
        <dbReference type="Proteomes" id="UP000290204"/>
    </source>
</evidence>
<dbReference type="SUPFAM" id="SSF49785">
    <property type="entry name" value="Galactose-binding domain-like"/>
    <property type="match status" value="1"/>
</dbReference>
<dbReference type="GO" id="GO:0004252">
    <property type="term" value="F:serine-type endopeptidase activity"/>
    <property type="evidence" value="ECO:0007669"/>
    <property type="project" value="InterPro"/>
</dbReference>
<feature type="domain" description="Secretion system C-terminal sorting" evidence="6">
    <location>
        <begin position="1647"/>
        <end position="1712"/>
    </location>
</feature>
<dbReference type="SUPFAM" id="SSF52743">
    <property type="entry name" value="Subtilisin-like"/>
    <property type="match status" value="1"/>
</dbReference>
<gene>
    <name evidence="7" type="ORF">ESA94_12630</name>
</gene>
<comment type="caution">
    <text evidence="7">The sequence shown here is derived from an EMBL/GenBank/DDBJ whole genome shotgun (WGS) entry which is preliminary data.</text>
</comment>
<dbReference type="Proteomes" id="UP000290204">
    <property type="component" value="Unassembled WGS sequence"/>
</dbReference>
<accession>A0A4Q1CIJ5</accession>
<evidence type="ECO:0000313" key="7">
    <source>
        <dbReference type="EMBL" id="RXK59889.1"/>
    </source>
</evidence>
<evidence type="ECO:0000256" key="3">
    <source>
        <dbReference type="ARBA" id="ARBA00022801"/>
    </source>
</evidence>
<dbReference type="InterPro" id="IPR000209">
    <property type="entry name" value="Peptidase_S8/S53_dom"/>
</dbReference>
<proteinExistence type="inferred from homology"/>
<keyword evidence="3" id="KW-0378">Hydrolase</keyword>
<dbReference type="InterPro" id="IPR026444">
    <property type="entry name" value="Secre_tail"/>
</dbReference>
<dbReference type="NCBIfam" id="TIGR04183">
    <property type="entry name" value="Por_Secre_tail"/>
    <property type="match status" value="1"/>
</dbReference>
<evidence type="ECO:0000259" key="5">
    <source>
        <dbReference type="Pfam" id="PF00082"/>
    </source>
</evidence>
<dbReference type="Gene3D" id="2.60.120.380">
    <property type="match status" value="1"/>
</dbReference>
<dbReference type="InterPro" id="IPR036852">
    <property type="entry name" value="Peptidase_S8/S53_dom_sf"/>
</dbReference>
<dbReference type="SUPFAM" id="SSF49899">
    <property type="entry name" value="Concanavalin A-like lectins/glucanases"/>
    <property type="match status" value="1"/>
</dbReference>
<evidence type="ECO:0000259" key="6">
    <source>
        <dbReference type="Pfam" id="PF18962"/>
    </source>
</evidence>
<dbReference type="EMBL" id="SDHW01000003">
    <property type="protein sequence ID" value="RXK59889.1"/>
    <property type="molecule type" value="Genomic_DNA"/>
</dbReference>
<dbReference type="Pfam" id="PF00082">
    <property type="entry name" value="Peptidase_S8"/>
    <property type="match status" value="1"/>
</dbReference>
<dbReference type="Gene3D" id="2.60.120.260">
    <property type="entry name" value="Galactose-binding domain-like"/>
    <property type="match status" value="1"/>
</dbReference>
<keyword evidence="8" id="KW-1185">Reference proteome</keyword>
<keyword evidence="2" id="KW-0645">Protease</keyword>
<dbReference type="SUPFAM" id="SSF49265">
    <property type="entry name" value="Fibronectin type III"/>
    <property type="match status" value="1"/>
</dbReference>
<dbReference type="InterPro" id="IPR023828">
    <property type="entry name" value="Peptidase_S8_Ser-AS"/>
</dbReference>
<feature type="domain" description="Peptidase S8/S53" evidence="5">
    <location>
        <begin position="274"/>
        <end position="535"/>
    </location>
</feature>
<dbReference type="InterPro" id="IPR036116">
    <property type="entry name" value="FN3_sf"/>
</dbReference>